<sequence length="184" mass="20180">MPADNNRVRRLDDARSDKTGTLTTNRVTVMQIGIDGQGFTSASQTPDEMSESTRHVFCNGVCINSTAEILPPVDSLSTWGTRPSVPVLMQLVRDCGVDHLNARHETRSQADVQQQEEARVCGCTAALQYQVRASPLAEVVLAASNNGYALGDAQERCPRRRAMRVAHFGPSQLVAVQQELARFR</sequence>
<feature type="region of interest" description="Disordered" evidence="5">
    <location>
        <begin position="1"/>
        <end position="20"/>
    </location>
</feature>
<evidence type="ECO:0000256" key="4">
    <source>
        <dbReference type="ARBA" id="ARBA00023136"/>
    </source>
</evidence>
<organism evidence="7 8">
    <name type="scientific">Phytophthora fragariae</name>
    <dbReference type="NCBI Taxonomy" id="53985"/>
    <lineage>
        <taxon>Eukaryota</taxon>
        <taxon>Sar</taxon>
        <taxon>Stramenopiles</taxon>
        <taxon>Oomycota</taxon>
        <taxon>Peronosporomycetes</taxon>
        <taxon>Peronosporales</taxon>
        <taxon>Peronosporaceae</taxon>
        <taxon>Phytophthora</taxon>
    </lineage>
</organism>
<evidence type="ECO:0000313" key="6">
    <source>
        <dbReference type="EMBL" id="KAE9086991.1"/>
    </source>
</evidence>
<keyword evidence="4" id="KW-0472">Membrane</keyword>
<comment type="caution">
    <text evidence="7">The sequence shown here is derived from an EMBL/GenBank/DDBJ whole genome shotgun (WGS) entry which is preliminary data.</text>
</comment>
<evidence type="ECO:0000256" key="3">
    <source>
        <dbReference type="ARBA" id="ARBA00022989"/>
    </source>
</evidence>
<feature type="compositionally biased region" description="Basic and acidic residues" evidence="5">
    <location>
        <begin position="1"/>
        <end position="18"/>
    </location>
</feature>
<dbReference type="OrthoDB" id="116380at2759"/>
<dbReference type="Proteomes" id="UP000441208">
    <property type="component" value="Unassembled WGS sequence"/>
</dbReference>
<dbReference type="Proteomes" id="UP000433483">
    <property type="component" value="Unassembled WGS sequence"/>
</dbReference>
<comment type="subcellular location">
    <subcellularLocation>
        <location evidence="1">Membrane</location>
    </subcellularLocation>
</comment>
<reference evidence="8 9" key="1">
    <citation type="submission" date="2018-08" db="EMBL/GenBank/DDBJ databases">
        <title>Genomic investigation of the strawberry pathogen Phytophthora fragariae indicates pathogenicity is determined by transcriptional variation in three key races.</title>
        <authorList>
            <person name="Adams T.M."/>
            <person name="Armitage A.D."/>
            <person name="Sobczyk M.K."/>
            <person name="Bates H.J."/>
            <person name="Dunwell J.M."/>
            <person name="Nellist C.F."/>
            <person name="Harrison R.J."/>
        </authorList>
    </citation>
    <scope>NUCLEOTIDE SEQUENCE [LARGE SCALE GENOMIC DNA]</scope>
    <source>
        <strain evidence="7 8">NOV-27</strain>
        <strain evidence="6 9">NOV-71</strain>
    </source>
</reference>
<evidence type="ECO:0008006" key="10">
    <source>
        <dbReference type="Google" id="ProtNLM"/>
    </source>
</evidence>
<name>A0A6A3WW47_9STRA</name>
<gene>
    <name evidence="7" type="ORF">PF005_g20481</name>
    <name evidence="6" type="ORF">PF007_g20550</name>
</gene>
<evidence type="ECO:0000256" key="2">
    <source>
        <dbReference type="ARBA" id="ARBA00022692"/>
    </source>
</evidence>
<dbReference type="GO" id="GO:0016020">
    <property type="term" value="C:membrane"/>
    <property type="evidence" value="ECO:0007669"/>
    <property type="project" value="UniProtKB-SubCell"/>
</dbReference>
<dbReference type="EMBL" id="QXFZ01001655">
    <property type="protein sequence ID" value="KAE9086991.1"/>
    <property type="molecule type" value="Genomic_DNA"/>
</dbReference>
<evidence type="ECO:0000256" key="5">
    <source>
        <dbReference type="SAM" id="MobiDB-lite"/>
    </source>
</evidence>
<evidence type="ECO:0000313" key="8">
    <source>
        <dbReference type="Proteomes" id="UP000433483"/>
    </source>
</evidence>
<protein>
    <recommendedName>
        <fullName evidence="10">Cation-transporting P-type ATPase C-terminal domain-containing protein</fullName>
    </recommendedName>
</protein>
<proteinExistence type="predicted"/>
<accession>A0A6A3WW47</accession>
<dbReference type="AlphaFoldDB" id="A0A6A3WW47"/>
<keyword evidence="8" id="KW-1185">Reference proteome</keyword>
<evidence type="ECO:0000313" key="7">
    <source>
        <dbReference type="EMBL" id="KAE9187371.1"/>
    </source>
</evidence>
<evidence type="ECO:0000313" key="9">
    <source>
        <dbReference type="Proteomes" id="UP000441208"/>
    </source>
</evidence>
<dbReference type="InterPro" id="IPR018303">
    <property type="entry name" value="ATPase_P-typ_P_site"/>
</dbReference>
<dbReference type="EMBL" id="QXGB01001661">
    <property type="protein sequence ID" value="KAE9187371.1"/>
    <property type="molecule type" value="Genomic_DNA"/>
</dbReference>
<keyword evidence="2" id="KW-0812">Transmembrane</keyword>
<keyword evidence="3" id="KW-1133">Transmembrane helix</keyword>
<evidence type="ECO:0000256" key="1">
    <source>
        <dbReference type="ARBA" id="ARBA00004370"/>
    </source>
</evidence>
<dbReference type="PROSITE" id="PS00154">
    <property type="entry name" value="ATPASE_E1_E2"/>
    <property type="match status" value="1"/>
</dbReference>